<evidence type="ECO:0000313" key="6">
    <source>
        <dbReference type="Proteomes" id="UP000078406"/>
    </source>
</evidence>
<feature type="domain" description="Outer membrane protein beta-barrel" evidence="3">
    <location>
        <begin position="9"/>
        <end position="173"/>
    </location>
</feature>
<comment type="caution">
    <text evidence="5">The sequence shown here is derived from an EMBL/GenBank/DDBJ whole genome shotgun (WGS) entry which is preliminary data.</text>
</comment>
<organism evidence="5 6">
    <name type="scientific">Vibrio bivalvicida</name>
    <dbReference type="NCBI Taxonomy" id="1276888"/>
    <lineage>
        <taxon>Bacteria</taxon>
        <taxon>Pseudomonadati</taxon>
        <taxon>Pseudomonadota</taxon>
        <taxon>Gammaproteobacteria</taxon>
        <taxon>Vibrionales</taxon>
        <taxon>Vibrionaceae</taxon>
        <taxon>Vibrio</taxon>
        <taxon>Vibrio oreintalis group</taxon>
    </lineage>
</organism>
<evidence type="ECO:0000256" key="2">
    <source>
        <dbReference type="SAM" id="SignalP"/>
    </source>
</evidence>
<protein>
    <submittedName>
        <fullName evidence="4">Porin family protein</fullName>
    </submittedName>
</protein>
<name>A0A177XXH7_9VIBR</name>
<dbReference type="Proteomes" id="UP000078406">
    <property type="component" value="Unassembled WGS sequence"/>
</dbReference>
<dbReference type="InterPro" id="IPR027385">
    <property type="entry name" value="Beta-barrel_OMP"/>
</dbReference>
<feature type="chain" id="PRO_5008079248" evidence="2">
    <location>
        <begin position="22"/>
        <end position="221"/>
    </location>
</feature>
<dbReference type="SUPFAM" id="SSF56925">
    <property type="entry name" value="OMPA-like"/>
    <property type="match status" value="1"/>
</dbReference>
<dbReference type="EMBL" id="LLEI02000043">
    <property type="protein sequence ID" value="OAJ93304.1"/>
    <property type="molecule type" value="Genomic_DNA"/>
</dbReference>
<evidence type="ECO:0000259" key="3">
    <source>
        <dbReference type="Pfam" id="PF13505"/>
    </source>
</evidence>
<reference evidence="5 6" key="1">
    <citation type="journal article" date="2016" name="Syst. Appl. Microbiol.">
        <title>Vibrio bivalvicida sp. nov., a novel larval pathogen for bivalve molluscs reared in a hatchery.</title>
        <authorList>
            <person name="Dubert J."/>
            <person name="Romalde J.L."/>
            <person name="Prado S."/>
            <person name="Barja J.L."/>
        </authorList>
    </citation>
    <scope>NUCLEOTIDE SEQUENCE [LARGE SCALE GENOMIC DNA]</scope>
    <source>
        <strain evidence="5 6">605</strain>
    </source>
</reference>
<reference evidence="4 7" key="2">
    <citation type="submission" date="2024-06" db="EMBL/GenBank/DDBJ databases">
        <authorList>
            <person name="Steensen K."/>
            <person name="Seneca J."/>
            <person name="Bartlau N."/>
            <person name="Yu A.X."/>
            <person name="Polz M.F."/>
        </authorList>
    </citation>
    <scope>NUCLEOTIDE SEQUENCE [LARGE SCALE GENOMIC DNA]</scope>
    <source>
        <strain evidence="4 7">1F146</strain>
    </source>
</reference>
<proteinExistence type="predicted"/>
<keyword evidence="7" id="KW-1185">Reference proteome</keyword>
<keyword evidence="1 2" id="KW-0732">Signal</keyword>
<evidence type="ECO:0000256" key="1">
    <source>
        <dbReference type="ARBA" id="ARBA00022729"/>
    </source>
</evidence>
<dbReference type="InterPro" id="IPR011250">
    <property type="entry name" value="OMP/PagP_B-barrel"/>
</dbReference>
<evidence type="ECO:0000313" key="5">
    <source>
        <dbReference type="EMBL" id="OAJ93304.1"/>
    </source>
</evidence>
<evidence type="ECO:0000313" key="7">
    <source>
        <dbReference type="Proteomes" id="UP001569151"/>
    </source>
</evidence>
<dbReference type="AlphaFoldDB" id="A0A177XXH7"/>
<sequence>MKKLTYLAAILSTITFGTANANGISENYNFVSGGYQQSSYSQSLYYGSSSNDADVTAKGFYARGSFNFYDNFFAEIRKDRTYYSHSGYLINSDWTLDQNLYALGYYYSFSPAWSLYGSIGYSDLEIGAEAPSLAPNTKLSYNMSGVSVEVGARIDVFDFWQVEPAIRRVSYDYAMYELRLNNAFSVTDHLALELNAMHRAFETERTTTTEVAGQIGIRYSF</sequence>
<dbReference type="RefSeq" id="WP_054961799.1">
    <property type="nucleotide sequence ID" value="NZ_JBGOOF010000002.1"/>
</dbReference>
<evidence type="ECO:0000313" key="4">
    <source>
        <dbReference type="EMBL" id="MEZ8207635.1"/>
    </source>
</evidence>
<dbReference type="EMBL" id="JBGOOS010000002">
    <property type="protein sequence ID" value="MEZ8207635.1"/>
    <property type="molecule type" value="Genomic_DNA"/>
</dbReference>
<dbReference type="Proteomes" id="UP001569151">
    <property type="component" value="Unassembled WGS sequence"/>
</dbReference>
<accession>A0A177XXH7</accession>
<feature type="signal peptide" evidence="2">
    <location>
        <begin position="1"/>
        <end position="21"/>
    </location>
</feature>
<dbReference type="Pfam" id="PF13505">
    <property type="entry name" value="OMP_b-brl"/>
    <property type="match status" value="1"/>
</dbReference>
<gene>
    <name evidence="4" type="ORF">ACED39_02450</name>
    <name evidence="5" type="ORF">APB76_15190</name>
</gene>